<proteinExistence type="predicted"/>
<evidence type="ECO:0008006" key="3">
    <source>
        <dbReference type="Google" id="ProtNLM"/>
    </source>
</evidence>
<protein>
    <recommendedName>
        <fullName evidence="3">Craniofacial development protein 2</fullName>
    </recommendedName>
</protein>
<dbReference type="AlphaFoldDB" id="A0ABD3UUW4"/>
<gene>
    <name evidence="1" type="ORF">ACJMK2_015838</name>
</gene>
<name>A0ABD3UUW4_SINWO</name>
<comment type="caution">
    <text evidence="1">The sequence shown here is derived from an EMBL/GenBank/DDBJ whole genome shotgun (WGS) entry which is preliminary data.</text>
</comment>
<dbReference type="Proteomes" id="UP001634394">
    <property type="component" value="Unassembled WGS sequence"/>
</dbReference>
<evidence type="ECO:0000313" key="1">
    <source>
        <dbReference type="EMBL" id="KAL3852163.1"/>
    </source>
</evidence>
<keyword evidence="2" id="KW-1185">Reference proteome</keyword>
<organism evidence="1 2">
    <name type="scientific">Sinanodonta woodiana</name>
    <name type="common">Chinese pond mussel</name>
    <name type="synonym">Anodonta woodiana</name>
    <dbReference type="NCBI Taxonomy" id="1069815"/>
    <lineage>
        <taxon>Eukaryota</taxon>
        <taxon>Metazoa</taxon>
        <taxon>Spiralia</taxon>
        <taxon>Lophotrochozoa</taxon>
        <taxon>Mollusca</taxon>
        <taxon>Bivalvia</taxon>
        <taxon>Autobranchia</taxon>
        <taxon>Heteroconchia</taxon>
        <taxon>Palaeoheterodonta</taxon>
        <taxon>Unionida</taxon>
        <taxon>Unionoidea</taxon>
        <taxon>Unionidae</taxon>
        <taxon>Unioninae</taxon>
        <taxon>Sinanodonta</taxon>
    </lineage>
</organism>
<dbReference type="EMBL" id="JBJQND010000015">
    <property type="protein sequence ID" value="KAL3852163.1"/>
    <property type="molecule type" value="Genomic_DNA"/>
</dbReference>
<evidence type="ECO:0000313" key="2">
    <source>
        <dbReference type="Proteomes" id="UP001634394"/>
    </source>
</evidence>
<accession>A0ABD3UUW4</accession>
<reference evidence="1 2" key="1">
    <citation type="submission" date="2024-11" db="EMBL/GenBank/DDBJ databases">
        <title>Chromosome-level genome assembly of the freshwater bivalve Anodonta woodiana.</title>
        <authorList>
            <person name="Chen X."/>
        </authorList>
    </citation>
    <scope>NUCLEOTIDE SEQUENCE [LARGE SCALE GENOMIC DNA]</scope>
    <source>
        <strain evidence="1">MN2024</strain>
        <tissue evidence="1">Gills</tissue>
    </source>
</reference>
<sequence>MTPDGESQSHLEDVRPTTIVSTRTTTTIGTWNVRTMYETGKSAQVAAEMRRYNLTILGISEARWTGSGQKRLATGELLLYSGHEQDILGITVPIVFP</sequence>